<evidence type="ECO:0000313" key="4">
    <source>
        <dbReference type="EMBL" id="QTR49617.1"/>
    </source>
</evidence>
<evidence type="ECO:0000256" key="1">
    <source>
        <dbReference type="SAM" id="Coils"/>
    </source>
</evidence>
<gene>
    <name evidence="4" type="ORF">J8380_15480</name>
</gene>
<dbReference type="EMBL" id="CP072800">
    <property type="protein sequence ID" value="QTR49617.1"/>
    <property type="molecule type" value="Genomic_DNA"/>
</dbReference>
<feature type="transmembrane region" description="Helical" evidence="2">
    <location>
        <begin position="183"/>
        <end position="203"/>
    </location>
</feature>
<feature type="signal peptide" evidence="3">
    <location>
        <begin position="1"/>
        <end position="26"/>
    </location>
</feature>
<feature type="coiled-coil region" evidence="1">
    <location>
        <begin position="52"/>
        <end position="132"/>
    </location>
</feature>
<accession>A0ABX7X2J8</accession>
<keyword evidence="5" id="KW-1185">Reference proteome</keyword>
<keyword evidence="2" id="KW-1133">Transmembrane helix</keyword>
<evidence type="ECO:0000313" key="5">
    <source>
        <dbReference type="Proteomes" id="UP000672027"/>
    </source>
</evidence>
<dbReference type="RefSeq" id="WP_210226456.1">
    <property type="nucleotide sequence ID" value="NZ_CP072800.1"/>
</dbReference>
<dbReference type="Proteomes" id="UP000672027">
    <property type="component" value="Chromosome"/>
</dbReference>
<feature type="chain" id="PRO_5047506716" description="DUF4407 domain-containing protein" evidence="3">
    <location>
        <begin position="27"/>
        <end position="289"/>
    </location>
</feature>
<evidence type="ECO:0000256" key="2">
    <source>
        <dbReference type="SAM" id="Phobius"/>
    </source>
</evidence>
<feature type="transmembrane region" description="Helical" evidence="2">
    <location>
        <begin position="209"/>
        <end position="232"/>
    </location>
</feature>
<reference evidence="4 5" key="1">
    <citation type="submission" date="2021-04" db="EMBL/GenBank/DDBJ databases">
        <title>Genomics, taxonomy and metabolism of representatives of sulfur bacteria of the genus Thiothrix: Thiothrix fructosivorans QT, Thiothrix unzii A1T and three new species, Thiothrix subterranea sp. nov., Thiothrix litoralis sp. nov. and 'Candidatus Thiothrix anitrata' sp. nov.</title>
        <authorList>
            <person name="Ravin N.V."/>
            <person name="Smolyakov D."/>
            <person name="Rudenko T.S."/>
            <person name="Mardanov A.V."/>
            <person name="Beletsky A.V."/>
            <person name="Markov N.D."/>
            <person name="Fomenkov A.I."/>
            <person name="Roberts R.J."/>
            <person name="Karnachuk O.V."/>
            <person name="Novikov A."/>
            <person name="Grabovich M.Y."/>
        </authorList>
    </citation>
    <scope>NUCLEOTIDE SEQUENCE [LARGE SCALE GENOMIC DNA]</scope>
    <source>
        <strain evidence="4 5">A52</strain>
    </source>
</reference>
<proteinExistence type="predicted"/>
<keyword evidence="2" id="KW-0812">Transmembrane</keyword>
<keyword evidence="2" id="KW-0472">Membrane</keyword>
<organism evidence="4 5">
    <name type="scientific">Candidatus Thiothrix anitrata</name>
    <dbReference type="NCBI Taxonomy" id="2823902"/>
    <lineage>
        <taxon>Bacteria</taxon>
        <taxon>Pseudomonadati</taxon>
        <taxon>Pseudomonadota</taxon>
        <taxon>Gammaproteobacteria</taxon>
        <taxon>Thiotrichales</taxon>
        <taxon>Thiotrichaceae</taxon>
        <taxon>Thiothrix</taxon>
    </lineage>
</organism>
<keyword evidence="3" id="KW-0732">Signal</keyword>
<sequence length="289" mass="33005">MKYPLTTRIISHSFRVGLIALSIASAALLLTEHTNNIDSKLAVQTQKQQAIQQQAENRVRELKGKLETERSDFTRNQAYEREQLEKQIKALDELLTREMDNRVNGEFKGKRYLELQDRQDKLRSTLLQLQERQQQDLRRYSEERNNAFHVAETSIRQEEETKKAAVPLLLDDPNSDNKMVRSFLAALESFVAIGVPTASQFIFAFSLLLAVLIELGIMVAFENTVVALAPLLRMKLAHGLQQEMLKTNLQGEQDIQDIQHEAALDAIRRKAGQTVEKAKTYVEEGIFKA</sequence>
<keyword evidence="1" id="KW-0175">Coiled coil</keyword>
<evidence type="ECO:0008006" key="6">
    <source>
        <dbReference type="Google" id="ProtNLM"/>
    </source>
</evidence>
<protein>
    <recommendedName>
        <fullName evidence="6">DUF4407 domain-containing protein</fullName>
    </recommendedName>
</protein>
<name>A0ABX7X2J8_9GAMM</name>
<evidence type="ECO:0000256" key="3">
    <source>
        <dbReference type="SAM" id="SignalP"/>
    </source>
</evidence>